<dbReference type="AlphaFoldDB" id="A0A841E8K3"/>
<protein>
    <submittedName>
        <fullName evidence="1">Alkyl sulfatase BDS1-like metallo-beta-lactamase superfamily hydrolase</fullName>
    </submittedName>
</protein>
<dbReference type="GO" id="GO:0016787">
    <property type="term" value="F:hydrolase activity"/>
    <property type="evidence" value="ECO:0007669"/>
    <property type="project" value="UniProtKB-KW"/>
</dbReference>
<accession>A0A841E8K3</accession>
<reference evidence="1 2" key="1">
    <citation type="submission" date="2020-08" db="EMBL/GenBank/DDBJ databases">
        <title>Sequencing the genomes of 1000 actinobacteria strains.</title>
        <authorList>
            <person name="Klenk H.-P."/>
        </authorList>
    </citation>
    <scope>NUCLEOTIDE SEQUENCE [LARGE SCALE GENOMIC DNA]</scope>
    <source>
        <strain evidence="1 2">DSM 44593</strain>
    </source>
</reference>
<keyword evidence="2" id="KW-1185">Reference proteome</keyword>
<dbReference type="Gene3D" id="3.60.15.30">
    <property type="entry name" value="Metallo-beta-lactamase domain"/>
    <property type="match status" value="1"/>
</dbReference>
<dbReference type="Proteomes" id="UP000578077">
    <property type="component" value="Unassembled WGS sequence"/>
</dbReference>
<evidence type="ECO:0000313" key="2">
    <source>
        <dbReference type="Proteomes" id="UP000578077"/>
    </source>
</evidence>
<gene>
    <name evidence="1" type="ORF">HNR25_002565</name>
</gene>
<proteinExistence type="predicted"/>
<evidence type="ECO:0000313" key="1">
    <source>
        <dbReference type="EMBL" id="MBB5998814.1"/>
    </source>
</evidence>
<sequence length="63" mass="6353">MALPSFSDRSDFDDAGRGFVTSLDSAVITAADGTTVRDGGAYGFLDGECPESTTSPCAASTAI</sequence>
<keyword evidence="1" id="KW-0378">Hydrolase</keyword>
<organism evidence="1 2">
    <name type="scientific">Streptomonospora salina</name>
    <dbReference type="NCBI Taxonomy" id="104205"/>
    <lineage>
        <taxon>Bacteria</taxon>
        <taxon>Bacillati</taxon>
        <taxon>Actinomycetota</taxon>
        <taxon>Actinomycetes</taxon>
        <taxon>Streptosporangiales</taxon>
        <taxon>Nocardiopsidaceae</taxon>
        <taxon>Streptomonospora</taxon>
    </lineage>
</organism>
<name>A0A841E8K3_9ACTN</name>
<dbReference type="RefSeq" id="WP_184635329.1">
    <property type="nucleotide sequence ID" value="NZ_BAABKT010000013.1"/>
</dbReference>
<dbReference type="EMBL" id="JACHLY010000001">
    <property type="protein sequence ID" value="MBB5998814.1"/>
    <property type="molecule type" value="Genomic_DNA"/>
</dbReference>
<comment type="caution">
    <text evidence="1">The sequence shown here is derived from an EMBL/GenBank/DDBJ whole genome shotgun (WGS) entry which is preliminary data.</text>
</comment>